<evidence type="ECO:0000313" key="3">
    <source>
        <dbReference type="Proteomes" id="UP000624404"/>
    </source>
</evidence>
<gene>
    <name evidence="2" type="ORF">SCLTRI_LOCUS5996</name>
</gene>
<proteinExistence type="predicted"/>
<feature type="domain" description="2EXR" evidence="1">
    <location>
        <begin position="5"/>
        <end position="106"/>
    </location>
</feature>
<dbReference type="InterPro" id="IPR045518">
    <property type="entry name" value="2EXR"/>
</dbReference>
<dbReference type="Proteomes" id="UP000624404">
    <property type="component" value="Unassembled WGS sequence"/>
</dbReference>
<comment type="caution">
    <text evidence="2">The sequence shown here is derived from an EMBL/GenBank/DDBJ whole genome shotgun (WGS) entry which is preliminary data.</text>
</comment>
<protein>
    <submittedName>
        <fullName evidence="2">0309963f-dce6-49f0-88c1-ae2e8a797d1f</fullName>
    </submittedName>
</protein>
<evidence type="ECO:0000259" key="1">
    <source>
        <dbReference type="Pfam" id="PF20150"/>
    </source>
</evidence>
<name>A0A8H2ZPL4_9HELO</name>
<organism evidence="2 3">
    <name type="scientific">Sclerotinia trifoliorum</name>
    <dbReference type="NCBI Taxonomy" id="28548"/>
    <lineage>
        <taxon>Eukaryota</taxon>
        <taxon>Fungi</taxon>
        <taxon>Dikarya</taxon>
        <taxon>Ascomycota</taxon>
        <taxon>Pezizomycotina</taxon>
        <taxon>Leotiomycetes</taxon>
        <taxon>Helotiales</taxon>
        <taxon>Sclerotiniaceae</taxon>
        <taxon>Sclerotinia</taxon>
    </lineage>
</organism>
<dbReference type="OrthoDB" id="3439599at2759"/>
<keyword evidence="3" id="KW-1185">Reference proteome</keyword>
<dbReference type="PANTHER" id="PTHR35910">
    <property type="entry name" value="2EXR DOMAIN-CONTAINING PROTEIN"/>
    <property type="match status" value="1"/>
</dbReference>
<dbReference type="PANTHER" id="PTHR35910:SF1">
    <property type="entry name" value="2EXR DOMAIN-CONTAINING PROTEIN"/>
    <property type="match status" value="1"/>
</dbReference>
<dbReference type="EMBL" id="CAJHIA010000017">
    <property type="protein sequence ID" value="CAD6445786.1"/>
    <property type="molecule type" value="Genomic_DNA"/>
</dbReference>
<accession>A0A8H2ZPL4</accession>
<evidence type="ECO:0000313" key="2">
    <source>
        <dbReference type="EMBL" id="CAD6445786.1"/>
    </source>
</evidence>
<reference evidence="2" key="1">
    <citation type="submission" date="2020-10" db="EMBL/GenBank/DDBJ databases">
        <authorList>
            <person name="Kusch S."/>
        </authorList>
    </citation>
    <scope>NUCLEOTIDE SEQUENCE</scope>
    <source>
        <strain evidence="2">SwB9</strain>
    </source>
</reference>
<sequence length="232" mass="27064">MFRTFILFNSLPKELQLTIWKLALQDVGPRTVKLRLCWWEYKVPTTGCRDYLGSILTARQKYKAKIPSLLHTCQDSREVALKVYKLSFAKLLQDRPVYFDIEKDTLWVSGGCRQNFRFPVRLIGMDGFRNLIITPSSRGFIGHNSAITSFEPLSTWLNEFLLGTKGPKKHVQIVHQEDRMFSTVDDTDAQLLYNGFMRVFNKQQIHSEIDHRYYPSITVVRRDNLDFGGGHW</sequence>
<dbReference type="AlphaFoldDB" id="A0A8H2ZPL4"/>
<dbReference type="Pfam" id="PF20150">
    <property type="entry name" value="2EXR"/>
    <property type="match status" value="1"/>
</dbReference>